<gene>
    <name evidence="1" type="ORF">LQ327_33355</name>
</gene>
<sequence length="63" mass="6965">MNENIAELHRRIRSNPSQMAAQELPSRLQSTPAVFCHTERGPVCEVCGTGPFVDDDAETSHRA</sequence>
<dbReference type="RefSeq" id="WP_230741063.1">
    <property type="nucleotide sequence ID" value="NZ_JAJNDB010000012.1"/>
</dbReference>
<reference evidence="1 2" key="1">
    <citation type="submission" date="2021-11" db="EMBL/GenBank/DDBJ databases">
        <title>Draft genome sequence of Actinomycetospora sp. SF1 isolated from the rhizosphere soil.</title>
        <authorList>
            <person name="Duangmal K."/>
            <person name="Chantavorakit T."/>
        </authorList>
    </citation>
    <scope>NUCLEOTIDE SEQUENCE [LARGE SCALE GENOMIC DNA]</scope>
    <source>
        <strain evidence="1 2">TBRC 5722</strain>
    </source>
</reference>
<comment type="caution">
    <text evidence="1">The sequence shown here is derived from an EMBL/GenBank/DDBJ whole genome shotgun (WGS) entry which is preliminary data.</text>
</comment>
<evidence type="ECO:0000313" key="1">
    <source>
        <dbReference type="EMBL" id="MCD2198264.1"/>
    </source>
</evidence>
<name>A0ABS8PMS8_9PSEU</name>
<organism evidence="1 2">
    <name type="scientific">Actinomycetospora endophytica</name>
    <dbReference type="NCBI Taxonomy" id="2291215"/>
    <lineage>
        <taxon>Bacteria</taxon>
        <taxon>Bacillati</taxon>
        <taxon>Actinomycetota</taxon>
        <taxon>Actinomycetes</taxon>
        <taxon>Pseudonocardiales</taxon>
        <taxon>Pseudonocardiaceae</taxon>
        <taxon>Actinomycetospora</taxon>
    </lineage>
</organism>
<accession>A0ABS8PMS8</accession>
<keyword evidence="2" id="KW-1185">Reference proteome</keyword>
<dbReference type="EMBL" id="JAJNDB010000012">
    <property type="protein sequence ID" value="MCD2198264.1"/>
    <property type="molecule type" value="Genomic_DNA"/>
</dbReference>
<dbReference type="Proteomes" id="UP001199469">
    <property type="component" value="Unassembled WGS sequence"/>
</dbReference>
<proteinExistence type="predicted"/>
<protein>
    <submittedName>
        <fullName evidence="1">Uncharacterized protein</fullName>
    </submittedName>
</protein>
<evidence type="ECO:0000313" key="2">
    <source>
        <dbReference type="Proteomes" id="UP001199469"/>
    </source>
</evidence>